<dbReference type="AlphaFoldDB" id="A0A7G1G1U1"/>
<keyword evidence="2" id="KW-1185">Reference proteome</keyword>
<evidence type="ECO:0000313" key="1">
    <source>
        <dbReference type="EMBL" id="BBE30220.1"/>
    </source>
</evidence>
<organism evidence="1 2">
    <name type="scientific">Tepiditoga spiralis</name>
    <dbReference type="NCBI Taxonomy" id="2108365"/>
    <lineage>
        <taxon>Bacteria</taxon>
        <taxon>Thermotogati</taxon>
        <taxon>Thermotogota</taxon>
        <taxon>Thermotogae</taxon>
        <taxon>Petrotogales</taxon>
        <taxon>Petrotogaceae</taxon>
        <taxon>Tepiditoga</taxon>
    </lineage>
</organism>
<dbReference type="InParanoid" id="A0A7G1G1U1"/>
<dbReference type="RefSeq" id="WP_190615346.1">
    <property type="nucleotide sequence ID" value="NZ_AP018712.1"/>
</dbReference>
<proteinExistence type="predicted"/>
<dbReference type="KEGG" id="ocy:OSSY52_03610"/>
<gene>
    <name evidence="1" type="ORF">OSSY52_03610</name>
</gene>
<accession>A0A7G1G1U1</accession>
<dbReference type="EMBL" id="AP018712">
    <property type="protein sequence ID" value="BBE30220.1"/>
    <property type="molecule type" value="Genomic_DNA"/>
</dbReference>
<sequence>MLFVGIDVSKDKLDYFFDNSIKGIVDNSIDGYEKLVSIFKDKDISFALESTGIYSKNIFVFLKAHGFNELFFFAPSDVFNTRKILNWPKNDKLDDLNLLENLLVLDIIFHIN</sequence>
<reference evidence="1 2" key="1">
    <citation type="submission" date="2018-06" db="EMBL/GenBank/DDBJ databases">
        <title>Genome sequencing of Oceanotoga sp. sy52.</title>
        <authorList>
            <person name="Mori K."/>
        </authorList>
    </citation>
    <scope>NUCLEOTIDE SEQUENCE [LARGE SCALE GENOMIC DNA]</scope>
    <source>
        <strain evidence="2">sy52</strain>
    </source>
</reference>
<evidence type="ECO:0000313" key="2">
    <source>
        <dbReference type="Proteomes" id="UP000516361"/>
    </source>
</evidence>
<name>A0A7G1G1U1_9BACT</name>
<dbReference type="Proteomes" id="UP000516361">
    <property type="component" value="Chromosome"/>
</dbReference>
<protein>
    <submittedName>
        <fullName evidence="1">Uncharacterized protein</fullName>
    </submittedName>
</protein>